<proteinExistence type="predicted"/>
<accession>A0ABD1UXL2</accession>
<sequence>MESIHSFWQLGDDLRGQAKVSEDHKWLVAASKLAEQTSSKGERRNNLDFSKGPTEMRPRDSFGFQEDNKFESFNFNMLNLDAKMSENIAKSSIRNGIYNMNAMYQNPNANLGNIAGSKYNNNNLNKDPIKSSTNSSNNKEENTNASSAVDKRFKTLPATETLPRDEVLGGQRVLEVPTLILLPGKIKNVKANRGSLLR</sequence>
<keyword evidence="3" id="KW-1185">Reference proteome</keyword>
<evidence type="ECO:0000256" key="1">
    <source>
        <dbReference type="SAM" id="MobiDB-lite"/>
    </source>
</evidence>
<evidence type="ECO:0000313" key="3">
    <source>
        <dbReference type="Proteomes" id="UP001604277"/>
    </source>
</evidence>
<organism evidence="2 3">
    <name type="scientific">Forsythia ovata</name>
    <dbReference type="NCBI Taxonomy" id="205694"/>
    <lineage>
        <taxon>Eukaryota</taxon>
        <taxon>Viridiplantae</taxon>
        <taxon>Streptophyta</taxon>
        <taxon>Embryophyta</taxon>
        <taxon>Tracheophyta</taxon>
        <taxon>Spermatophyta</taxon>
        <taxon>Magnoliopsida</taxon>
        <taxon>eudicotyledons</taxon>
        <taxon>Gunneridae</taxon>
        <taxon>Pentapetalae</taxon>
        <taxon>asterids</taxon>
        <taxon>lamiids</taxon>
        <taxon>Lamiales</taxon>
        <taxon>Oleaceae</taxon>
        <taxon>Forsythieae</taxon>
        <taxon>Forsythia</taxon>
    </lineage>
</organism>
<dbReference type="EMBL" id="JBFOLJ010000006">
    <property type="protein sequence ID" value="KAL2529143.1"/>
    <property type="molecule type" value="Genomic_DNA"/>
</dbReference>
<feature type="region of interest" description="Disordered" evidence="1">
    <location>
        <begin position="122"/>
        <end position="152"/>
    </location>
</feature>
<protein>
    <submittedName>
        <fullName evidence="2">DCD (Development and Cell Death) domain protein</fullName>
    </submittedName>
</protein>
<feature type="region of interest" description="Disordered" evidence="1">
    <location>
        <begin position="34"/>
        <end position="60"/>
    </location>
</feature>
<reference evidence="3" key="1">
    <citation type="submission" date="2024-07" db="EMBL/GenBank/DDBJ databases">
        <title>Two chromosome-level genome assemblies of Korean endemic species Abeliophyllum distichum and Forsythia ovata (Oleaceae).</title>
        <authorList>
            <person name="Jang H."/>
        </authorList>
    </citation>
    <scope>NUCLEOTIDE SEQUENCE [LARGE SCALE GENOMIC DNA]</scope>
</reference>
<name>A0ABD1UXL2_9LAMI</name>
<comment type="caution">
    <text evidence="2">The sequence shown here is derived from an EMBL/GenBank/DDBJ whole genome shotgun (WGS) entry which is preliminary data.</text>
</comment>
<dbReference type="Proteomes" id="UP001604277">
    <property type="component" value="Unassembled WGS sequence"/>
</dbReference>
<gene>
    <name evidence="2" type="ORF">Fot_21744</name>
</gene>
<dbReference type="AlphaFoldDB" id="A0ABD1UXL2"/>
<evidence type="ECO:0000313" key="2">
    <source>
        <dbReference type="EMBL" id="KAL2529143.1"/>
    </source>
</evidence>
<feature type="compositionally biased region" description="Low complexity" evidence="1">
    <location>
        <begin position="130"/>
        <end position="148"/>
    </location>
</feature>